<proteinExistence type="predicted"/>
<dbReference type="AlphaFoldDB" id="A0A2N5SY74"/>
<organism evidence="2 3">
    <name type="scientific">Puccinia coronata f. sp. avenae</name>
    <dbReference type="NCBI Taxonomy" id="200324"/>
    <lineage>
        <taxon>Eukaryota</taxon>
        <taxon>Fungi</taxon>
        <taxon>Dikarya</taxon>
        <taxon>Basidiomycota</taxon>
        <taxon>Pucciniomycotina</taxon>
        <taxon>Pucciniomycetes</taxon>
        <taxon>Pucciniales</taxon>
        <taxon>Pucciniaceae</taxon>
        <taxon>Puccinia</taxon>
    </lineage>
</organism>
<evidence type="ECO:0000313" key="2">
    <source>
        <dbReference type="EMBL" id="PLW18189.1"/>
    </source>
</evidence>
<feature type="domain" description="DUF6589" evidence="1">
    <location>
        <begin position="43"/>
        <end position="413"/>
    </location>
</feature>
<accession>A0A2N5SY74</accession>
<dbReference type="Proteomes" id="UP000235388">
    <property type="component" value="Unassembled WGS sequence"/>
</dbReference>
<dbReference type="InterPro" id="IPR046496">
    <property type="entry name" value="DUF6589"/>
</dbReference>
<evidence type="ECO:0000313" key="3">
    <source>
        <dbReference type="Proteomes" id="UP000235388"/>
    </source>
</evidence>
<name>A0A2N5SY74_9BASI</name>
<keyword evidence="3" id="KW-1185">Reference proteome</keyword>
<dbReference type="EMBL" id="PGCJ01000836">
    <property type="protein sequence ID" value="PLW18189.1"/>
    <property type="molecule type" value="Genomic_DNA"/>
</dbReference>
<evidence type="ECO:0000259" key="1">
    <source>
        <dbReference type="Pfam" id="PF20231"/>
    </source>
</evidence>
<protein>
    <recommendedName>
        <fullName evidence="1">DUF6589 domain-containing protein</fullName>
    </recommendedName>
</protein>
<gene>
    <name evidence="2" type="ORF">PCANC_12655</name>
</gene>
<dbReference type="Pfam" id="PF20231">
    <property type="entry name" value="DUF6589"/>
    <property type="match status" value="1"/>
</dbReference>
<comment type="caution">
    <text evidence="2">The sequence shown here is derived from an EMBL/GenBank/DDBJ whole genome shotgun (WGS) entry which is preliminary data.</text>
</comment>
<sequence>MFHGTWGYIHHPNPTLLKSLNHSQLTLQAYYNALQKVPSMKISLDMFLPTPEEEVHWEAVAKSQLACVMNKYVGSAAHPTLAIPSKPPPVEEIDCSAPNIEMLKLMSASDNLAKGAGQIIEAILLQSGLKPKDFMARVQIMDGDLGTCKNFNSQRALRTPTRYPEHRLNNMCFVLGASHTLWNMAQNMLNSHLGNPSDTHDLGVWHYLQAMGVPPDKIIPKKDFTSMIYNIKKAHEASILYCIRVVQKTEKAPVPDVLPTIPTEEWNRIVNKCYSQFFSPQAQRECSKEESPKQHAFLIRLHDFATIVEADRAMKSGDIGRLMSMWKVWSLMSQALHGLVNYRTYLSRMVLQLNHVLPPDMSKLVRHNLLVSPSGRKDHFTSKDQHLETQNFWLKVFYNCSGSGTKVARLEEMFLLNMPLSPA</sequence>
<dbReference type="STRING" id="200324.A0A2N5SY74"/>
<dbReference type="OrthoDB" id="2505744at2759"/>
<reference evidence="2 3" key="1">
    <citation type="submission" date="2017-11" db="EMBL/GenBank/DDBJ databases">
        <title>De novo assembly and phasing of dikaryotic genomes from two isolates of Puccinia coronata f. sp. avenae, the causal agent of oat crown rust.</title>
        <authorList>
            <person name="Miller M.E."/>
            <person name="Zhang Y."/>
            <person name="Omidvar V."/>
            <person name="Sperschneider J."/>
            <person name="Schwessinger B."/>
            <person name="Raley C."/>
            <person name="Palmer J.M."/>
            <person name="Garnica D."/>
            <person name="Upadhyaya N."/>
            <person name="Rathjen J."/>
            <person name="Taylor J.M."/>
            <person name="Park R.F."/>
            <person name="Dodds P.N."/>
            <person name="Hirsch C.D."/>
            <person name="Kianian S.F."/>
            <person name="Figueroa M."/>
        </authorList>
    </citation>
    <scope>NUCLEOTIDE SEQUENCE [LARGE SCALE GENOMIC DNA]</scope>
    <source>
        <strain evidence="2">12NC29</strain>
    </source>
</reference>